<accession>A0AA35NYS8</accession>
<dbReference type="FunFam" id="3.30.160.60:FF:001450">
    <property type="entry name" value="zinc finger protein 774"/>
    <property type="match status" value="1"/>
</dbReference>
<dbReference type="GO" id="GO:0005634">
    <property type="term" value="C:nucleus"/>
    <property type="evidence" value="ECO:0007669"/>
    <property type="project" value="UniProtKB-SubCell"/>
</dbReference>
<feature type="region of interest" description="Disordered" evidence="12">
    <location>
        <begin position="1"/>
        <end position="30"/>
    </location>
</feature>
<dbReference type="Pfam" id="PF00096">
    <property type="entry name" value="zf-C2H2"/>
    <property type="match status" value="7"/>
</dbReference>
<dbReference type="FunFam" id="3.30.160.60:FF:002343">
    <property type="entry name" value="Zinc finger protein 33A"/>
    <property type="match status" value="1"/>
</dbReference>
<feature type="compositionally biased region" description="Low complexity" evidence="12">
    <location>
        <begin position="1"/>
        <end position="13"/>
    </location>
</feature>
<dbReference type="SMART" id="SM00349">
    <property type="entry name" value="KRAB"/>
    <property type="match status" value="1"/>
</dbReference>
<feature type="compositionally biased region" description="Basic and acidic residues" evidence="12">
    <location>
        <begin position="133"/>
        <end position="150"/>
    </location>
</feature>
<evidence type="ECO:0000256" key="10">
    <source>
        <dbReference type="ARBA" id="ARBA00023242"/>
    </source>
</evidence>
<evidence type="ECO:0000256" key="11">
    <source>
        <dbReference type="PROSITE-ProRule" id="PRU00042"/>
    </source>
</evidence>
<dbReference type="PROSITE" id="PS50805">
    <property type="entry name" value="KRAB"/>
    <property type="match status" value="1"/>
</dbReference>
<feature type="domain" description="C2H2-type" evidence="13">
    <location>
        <begin position="237"/>
        <end position="264"/>
    </location>
</feature>
<comment type="similarity">
    <text evidence="2">Belongs to the krueppel C2H2-type zinc-finger protein family.</text>
</comment>
<feature type="domain" description="C2H2-type" evidence="13">
    <location>
        <begin position="181"/>
        <end position="208"/>
    </location>
</feature>
<organism evidence="15 16">
    <name type="scientific">Podarcis lilfordi</name>
    <name type="common">Lilford's wall lizard</name>
    <dbReference type="NCBI Taxonomy" id="74358"/>
    <lineage>
        <taxon>Eukaryota</taxon>
        <taxon>Metazoa</taxon>
        <taxon>Chordata</taxon>
        <taxon>Craniata</taxon>
        <taxon>Vertebrata</taxon>
        <taxon>Euteleostomi</taxon>
        <taxon>Lepidosauria</taxon>
        <taxon>Squamata</taxon>
        <taxon>Bifurcata</taxon>
        <taxon>Unidentata</taxon>
        <taxon>Episquamata</taxon>
        <taxon>Laterata</taxon>
        <taxon>Lacertibaenia</taxon>
        <taxon>Lacertidae</taxon>
        <taxon>Podarcis</taxon>
    </lineage>
</organism>
<feature type="domain" description="C2H2-type" evidence="13">
    <location>
        <begin position="209"/>
        <end position="236"/>
    </location>
</feature>
<dbReference type="Gene3D" id="3.30.160.60">
    <property type="entry name" value="Classic Zinc Finger"/>
    <property type="match status" value="7"/>
</dbReference>
<keyword evidence="7" id="KW-0805">Transcription regulation</keyword>
<feature type="domain" description="C2H2-type" evidence="13">
    <location>
        <begin position="321"/>
        <end position="348"/>
    </location>
</feature>
<dbReference type="CDD" id="cd07765">
    <property type="entry name" value="KRAB_A-box"/>
    <property type="match status" value="1"/>
</dbReference>
<dbReference type="SMART" id="SM00355">
    <property type="entry name" value="ZnF_C2H2"/>
    <property type="match status" value="7"/>
</dbReference>
<evidence type="ECO:0000256" key="2">
    <source>
        <dbReference type="ARBA" id="ARBA00006991"/>
    </source>
</evidence>
<keyword evidence="3" id="KW-0479">Metal-binding</keyword>
<evidence type="ECO:0000256" key="8">
    <source>
        <dbReference type="ARBA" id="ARBA00023125"/>
    </source>
</evidence>
<dbReference type="GO" id="GO:0006357">
    <property type="term" value="P:regulation of transcription by RNA polymerase II"/>
    <property type="evidence" value="ECO:0007669"/>
    <property type="project" value="TreeGrafter"/>
</dbReference>
<dbReference type="InterPro" id="IPR036051">
    <property type="entry name" value="KRAB_dom_sf"/>
</dbReference>
<dbReference type="InterPro" id="IPR001909">
    <property type="entry name" value="KRAB"/>
</dbReference>
<feature type="domain" description="C2H2-type" evidence="13">
    <location>
        <begin position="265"/>
        <end position="292"/>
    </location>
</feature>
<keyword evidence="6" id="KW-0862">Zinc</keyword>
<comment type="subcellular location">
    <subcellularLocation>
        <location evidence="1">Nucleus</location>
    </subcellularLocation>
</comment>
<dbReference type="Pfam" id="PF01352">
    <property type="entry name" value="KRAB"/>
    <property type="match status" value="1"/>
</dbReference>
<evidence type="ECO:0000256" key="3">
    <source>
        <dbReference type="ARBA" id="ARBA00022723"/>
    </source>
</evidence>
<keyword evidence="8" id="KW-0238">DNA-binding</keyword>
<dbReference type="InterPro" id="IPR013087">
    <property type="entry name" value="Znf_C2H2_type"/>
</dbReference>
<dbReference type="EMBL" id="OX395127">
    <property type="protein sequence ID" value="CAI5768744.1"/>
    <property type="molecule type" value="Genomic_DNA"/>
</dbReference>
<sequence length="376" mass="43402">MSLPPSSTMASAAPPEPSFLWGGVETASKQPSQGLSSFQALLAFEEVAVFFTEEEWALLDPGQRALHREVMEENYEMVASLELDLRSCREEGEGPFIHDPKEVVISIDDWQNDGNYRDSSVVSSETIMREAGKKKFETRKEHETHEGKKSKNERKKSLIFQGIDVQELLILQEDPKDKNKKTCPDCGKTFRYESYLNRHHRIHTGEKPFKCTECGKTFIRHSHLIRHQRTHTGEKPFPCKECGKSFSFSSSLTEHQRTHTGETPFKCKECGKRFRHNSSLTIHRRTHTGEKPFQCMECGKCFTDRSSLTSHERTHTGEKPFQCRECGKSFRQHNHLINHQRIHTGEKPFKCKECGKSFIQNIHLTLHQITHRGETF</sequence>
<keyword evidence="9" id="KW-0804">Transcription</keyword>
<keyword evidence="4" id="KW-0677">Repeat</keyword>
<proteinExistence type="inferred from homology"/>
<evidence type="ECO:0000259" key="13">
    <source>
        <dbReference type="PROSITE" id="PS50157"/>
    </source>
</evidence>
<evidence type="ECO:0000313" key="16">
    <source>
        <dbReference type="Proteomes" id="UP001178461"/>
    </source>
</evidence>
<feature type="region of interest" description="Disordered" evidence="12">
    <location>
        <begin position="133"/>
        <end position="155"/>
    </location>
</feature>
<dbReference type="SUPFAM" id="SSF109640">
    <property type="entry name" value="KRAB domain (Kruppel-associated box)"/>
    <property type="match status" value="1"/>
</dbReference>
<dbReference type="SUPFAM" id="SSF57667">
    <property type="entry name" value="beta-beta-alpha zinc fingers"/>
    <property type="match status" value="4"/>
</dbReference>
<evidence type="ECO:0000259" key="14">
    <source>
        <dbReference type="PROSITE" id="PS50805"/>
    </source>
</evidence>
<keyword evidence="5 11" id="KW-0863">Zinc-finger</keyword>
<evidence type="ECO:0000313" key="15">
    <source>
        <dbReference type="EMBL" id="CAI5768744.1"/>
    </source>
</evidence>
<keyword evidence="16" id="KW-1185">Reference proteome</keyword>
<dbReference type="FunFam" id="3.30.160.60:FF:001430">
    <property type="entry name" value="Uncharacterized protein"/>
    <property type="match status" value="1"/>
</dbReference>
<dbReference type="GO" id="GO:0003700">
    <property type="term" value="F:DNA-binding transcription factor activity"/>
    <property type="evidence" value="ECO:0007669"/>
    <property type="project" value="TreeGrafter"/>
</dbReference>
<dbReference type="GO" id="GO:0008270">
    <property type="term" value="F:zinc ion binding"/>
    <property type="evidence" value="ECO:0007669"/>
    <property type="project" value="UniProtKB-KW"/>
</dbReference>
<protein>
    <submittedName>
        <fullName evidence="15">Zinc finger 6-like isoform X1</fullName>
    </submittedName>
</protein>
<dbReference type="AlphaFoldDB" id="A0AA35NYS8"/>
<gene>
    <name evidence="15" type="ORF">PODLI_1B030526</name>
</gene>
<dbReference type="PANTHER" id="PTHR24390:SF159">
    <property type="entry name" value="GROWTH FACTOR INDEPENDENT 1 TRANSCRIPTIONAL REPRESSOR"/>
    <property type="match status" value="1"/>
</dbReference>
<dbReference type="FunFam" id="3.30.160.60:FF:000016">
    <property type="entry name" value="zinc finger protein 37 homolog"/>
    <property type="match status" value="1"/>
</dbReference>
<evidence type="ECO:0000256" key="7">
    <source>
        <dbReference type="ARBA" id="ARBA00023015"/>
    </source>
</evidence>
<dbReference type="FunFam" id="3.30.160.60:FF:002090">
    <property type="entry name" value="Zinc finger protein 473"/>
    <property type="match status" value="1"/>
</dbReference>
<feature type="domain" description="C2H2-type" evidence="13">
    <location>
        <begin position="293"/>
        <end position="320"/>
    </location>
</feature>
<keyword evidence="10" id="KW-0539">Nucleus</keyword>
<evidence type="ECO:0000256" key="9">
    <source>
        <dbReference type="ARBA" id="ARBA00023163"/>
    </source>
</evidence>
<reference evidence="15" key="1">
    <citation type="submission" date="2022-12" db="EMBL/GenBank/DDBJ databases">
        <authorList>
            <person name="Alioto T."/>
            <person name="Alioto T."/>
            <person name="Gomez Garrido J."/>
        </authorList>
    </citation>
    <scope>NUCLEOTIDE SEQUENCE</scope>
</reference>
<name>A0AA35NYS8_9SAUR</name>
<evidence type="ECO:0000256" key="6">
    <source>
        <dbReference type="ARBA" id="ARBA00022833"/>
    </source>
</evidence>
<dbReference type="GO" id="GO:0000978">
    <property type="term" value="F:RNA polymerase II cis-regulatory region sequence-specific DNA binding"/>
    <property type="evidence" value="ECO:0007669"/>
    <property type="project" value="TreeGrafter"/>
</dbReference>
<feature type="domain" description="C2H2-type" evidence="13">
    <location>
        <begin position="349"/>
        <end position="376"/>
    </location>
</feature>
<dbReference type="Proteomes" id="UP001178461">
    <property type="component" value="Chromosome 2"/>
</dbReference>
<dbReference type="PANTHER" id="PTHR24390">
    <property type="entry name" value="ZINC FINGER PROTEIN"/>
    <property type="match status" value="1"/>
</dbReference>
<evidence type="ECO:0000256" key="12">
    <source>
        <dbReference type="SAM" id="MobiDB-lite"/>
    </source>
</evidence>
<evidence type="ECO:0000256" key="1">
    <source>
        <dbReference type="ARBA" id="ARBA00004123"/>
    </source>
</evidence>
<feature type="domain" description="KRAB" evidence="14">
    <location>
        <begin position="42"/>
        <end position="108"/>
    </location>
</feature>
<dbReference type="InterPro" id="IPR036236">
    <property type="entry name" value="Znf_C2H2_sf"/>
</dbReference>
<evidence type="ECO:0000256" key="5">
    <source>
        <dbReference type="ARBA" id="ARBA00022771"/>
    </source>
</evidence>
<dbReference type="PROSITE" id="PS00028">
    <property type="entry name" value="ZINC_FINGER_C2H2_1"/>
    <property type="match status" value="7"/>
</dbReference>
<dbReference type="FunFam" id="3.30.160.60:FF:002063">
    <property type="entry name" value="RB associated KRAB zinc finger"/>
    <property type="match status" value="2"/>
</dbReference>
<evidence type="ECO:0000256" key="4">
    <source>
        <dbReference type="ARBA" id="ARBA00022737"/>
    </source>
</evidence>
<dbReference type="PROSITE" id="PS50157">
    <property type="entry name" value="ZINC_FINGER_C2H2_2"/>
    <property type="match status" value="7"/>
</dbReference>
<dbReference type="Gene3D" id="6.10.140.140">
    <property type="match status" value="1"/>
</dbReference>